<dbReference type="EMBL" id="QOVI01000002">
    <property type="protein sequence ID" value="RXG16634.1"/>
    <property type="molecule type" value="Genomic_DNA"/>
</dbReference>
<reference evidence="7 8" key="1">
    <citation type="submission" date="2018-07" db="EMBL/GenBank/DDBJ databases">
        <title>Leeuwenhoekiella genomics.</title>
        <authorList>
            <person name="Tahon G."/>
            <person name="Willems A."/>
        </authorList>
    </citation>
    <scope>NUCLEOTIDE SEQUENCE [LARGE SCALE GENOMIC DNA]</scope>
    <source>
        <strain evidence="7 8">R-50232</strain>
    </source>
</reference>
<dbReference type="Proteomes" id="UP000289821">
    <property type="component" value="Unassembled WGS sequence"/>
</dbReference>
<dbReference type="Pfam" id="PF00881">
    <property type="entry name" value="Nitroreductase"/>
    <property type="match status" value="1"/>
</dbReference>
<evidence type="ECO:0000256" key="5">
    <source>
        <dbReference type="ARBA" id="ARBA00023002"/>
    </source>
</evidence>
<sequence length="210" mass="23858">MSLIEDLKWRYAAKKMNGEQIPEDKLNYILEAARLAPSSSGLQPYKIFVISNKELLNKIKDVAWNQSQVVDCSHLLVFAAWDGYTDARVSAVFNYTMDQRGLPHETMDDYKQNIMSLYEPLGKEWQADHAAKQSYISFAMAIAAAAEQKVDATPIEGFLPPEVDKLLELEGSGYKSTLLLTLGYRDADNDWLVNMKKVRTPKEDFITEIK</sequence>
<dbReference type="OrthoDB" id="9809288at2"/>
<dbReference type="Gene3D" id="3.40.109.10">
    <property type="entry name" value="NADH Oxidase"/>
    <property type="match status" value="1"/>
</dbReference>
<proteinExistence type="inferred from homology"/>
<evidence type="ECO:0000256" key="3">
    <source>
        <dbReference type="ARBA" id="ARBA00022630"/>
    </source>
</evidence>
<comment type="similarity">
    <text evidence="2">Belongs to the nitroreductase family.</text>
</comment>
<dbReference type="AlphaFoldDB" id="A0A4Q0NXC4"/>
<evidence type="ECO:0000256" key="2">
    <source>
        <dbReference type="ARBA" id="ARBA00007118"/>
    </source>
</evidence>
<comment type="caution">
    <text evidence="7">The sequence shown here is derived from an EMBL/GenBank/DDBJ whole genome shotgun (WGS) entry which is preliminary data.</text>
</comment>
<dbReference type="PANTHER" id="PTHR43673:SF2">
    <property type="entry name" value="NITROREDUCTASE"/>
    <property type="match status" value="1"/>
</dbReference>
<feature type="domain" description="Nitroreductase" evidence="6">
    <location>
        <begin position="7"/>
        <end position="184"/>
    </location>
</feature>
<organism evidence="7 8">
    <name type="scientific">Leeuwenhoekiella aestuarii</name>
    <dbReference type="NCBI Taxonomy" id="2249426"/>
    <lineage>
        <taxon>Bacteria</taxon>
        <taxon>Pseudomonadati</taxon>
        <taxon>Bacteroidota</taxon>
        <taxon>Flavobacteriia</taxon>
        <taxon>Flavobacteriales</taxon>
        <taxon>Flavobacteriaceae</taxon>
        <taxon>Leeuwenhoekiella</taxon>
    </lineage>
</organism>
<evidence type="ECO:0000256" key="1">
    <source>
        <dbReference type="ARBA" id="ARBA00001917"/>
    </source>
</evidence>
<evidence type="ECO:0000256" key="4">
    <source>
        <dbReference type="ARBA" id="ARBA00022643"/>
    </source>
</evidence>
<keyword evidence="4" id="KW-0288">FMN</keyword>
<dbReference type="InterPro" id="IPR000415">
    <property type="entry name" value="Nitroreductase-like"/>
</dbReference>
<comment type="cofactor">
    <cofactor evidence="1">
        <name>FMN</name>
        <dbReference type="ChEBI" id="CHEBI:58210"/>
    </cofactor>
</comment>
<gene>
    <name evidence="7" type="ORF">DSM04_102215</name>
</gene>
<evidence type="ECO:0000259" key="6">
    <source>
        <dbReference type="Pfam" id="PF00881"/>
    </source>
</evidence>
<dbReference type="PANTHER" id="PTHR43673">
    <property type="entry name" value="NAD(P)H NITROREDUCTASE YDGI-RELATED"/>
    <property type="match status" value="1"/>
</dbReference>
<protein>
    <submittedName>
        <fullName evidence="7">Nitroreductase</fullName>
    </submittedName>
</protein>
<dbReference type="InterPro" id="IPR029479">
    <property type="entry name" value="Nitroreductase"/>
</dbReference>
<keyword evidence="8" id="KW-1185">Reference proteome</keyword>
<dbReference type="RefSeq" id="WP_128760305.1">
    <property type="nucleotide sequence ID" value="NZ_QOVI01000002.1"/>
</dbReference>
<dbReference type="GO" id="GO:0016491">
    <property type="term" value="F:oxidoreductase activity"/>
    <property type="evidence" value="ECO:0007669"/>
    <property type="project" value="UniProtKB-KW"/>
</dbReference>
<evidence type="ECO:0000313" key="7">
    <source>
        <dbReference type="EMBL" id="RXG16634.1"/>
    </source>
</evidence>
<name>A0A4Q0NXC4_9FLAO</name>
<dbReference type="SUPFAM" id="SSF55469">
    <property type="entry name" value="FMN-dependent nitroreductase-like"/>
    <property type="match status" value="1"/>
</dbReference>
<keyword evidence="5" id="KW-0560">Oxidoreductase</keyword>
<keyword evidence="3" id="KW-0285">Flavoprotein</keyword>
<evidence type="ECO:0000313" key="8">
    <source>
        <dbReference type="Proteomes" id="UP000289821"/>
    </source>
</evidence>
<accession>A0A4Q0NXC4</accession>